<evidence type="ECO:0000256" key="1">
    <source>
        <dbReference type="ARBA" id="ARBA00022679"/>
    </source>
</evidence>
<accession>A0A7X2J378</accession>
<evidence type="ECO:0000313" key="4">
    <source>
        <dbReference type="EMBL" id="MRX74397.1"/>
    </source>
</evidence>
<keyword evidence="1 4" id="KW-0808">Transferase</keyword>
<dbReference type="EMBL" id="WKKI01000087">
    <property type="protein sequence ID" value="MRX74397.1"/>
    <property type="molecule type" value="Genomic_DNA"/>
</dbReference>
<dbReference type="GO" id="GO:0016747">
    <property type="term" value="F:acyltransferase activity, transferring groups other than amino-acyl groups"/>
    <property type="evidence" value="ECO:0007669"/>
    <property type="project" value="InterPro"/>
</dbReference>
<dbReference type="Gene3D" id="3.40.630.30">
    <property type="match status" value="1"/>
</dbReference>
<keyword evidence="5" id="KW-1185">Reference proteome</keyword>
<comment type="caution">
    <text evidence="4">The sequence shown here is derived from an EMBL/GenBank/DDBJ whole genome shotgun (WGS) entry which is preliminary data.</text>
</comment>
<gene>
    <name evidence="4" type="ORF">GJU40_19950</name>
</gene>
<organism evidence="4 5">
    <name type="scientific">Metabacillus lacus</name>
    <dbReference type="NCBI Taxonomy" id="1983721"/>
    <lineage>
        <taxon>Bacteria</taxon>
        <taxon>Bacillati</taxon>
        <taxon>Bacillota</taxon>
        <taxon>Bacilli</taxon>
        <taxon>Bacillales</taxon>
        <taxon>Bacillaceae</taxon>
        <taxon>Metabacillus</taxon>
    </lineage>
</organism>
<dbReference type="Pfam" id="PF00583">
    <property type="entry name" value="Acetyltransf_1"/>
    <property type="match status" value="1"/>
</dbReference>
<feature type="domain" description="N-acetyltransferase" evidence="3">
    <location>
        <begin position="2"/>
        <end position="169"/>
    </location>
</feature>
<sequence>MIKIVQAEPVHAESIVQVCIEANRHTYQNLYSEETLKRIIGEFYYFDRIMDEILNTGREWNGWLAALDGEAVVGAIGGGLIDDRNAEIFVLYLNPFRRGEGIGTLLLYAYTELQRKWGAENQWVSVAEGNEKGIPFYEARGFQFVEQQKAYSSLEEENYTSLRYRRNIAEV</sequence>
<dbReference type="PANTHER" id="PTHR43877">
    <property type="entry name" value="AMINOALKYLPHOSPHONATE N-ACETYLTRANSFERASE-RELATED-RELATED"/>
    <property type="match status" value="1"/>
</dbReference>
<dbReference type="CDD" id="cd04301">
    <property type="entry name" value="NAT_SF"/>
    <property type="match status" value="1"/>
</dbReference>
<dbReference type="PROSITE" id="PS51186">
    <property type="entry name" value="GNAT"/>
    <property type="match status" value="1"/>
</dbReference>
<protein>
    <submittedName>
        <fullName evidence="4">GNAT family N-acetyltransferase</fullName>
    </submittedName>
</protein>
<dbReference type="InterPro" id="IPR016181">
    <property type="entry name" value="Acyl_CoA_acyltransferase"/>
</dbReference>
<dbReference type="SUPFAM" id="SSF55729">
    <property type="entry name" value="Acyl-CoA N-acyltransferases (Nat)"/>
    <property type="match status" value="1"/>
</dbReference>
<proteinExistence type="predicted"/>
<evidence type="ECO:0000256" key="2">
    <source>
        <dbReference type="ARBA" id="ARBA00023315"/>
    </source>
</evidence>
<dbReference type="OrthoDB" id="69535at2"/>
<dbReference type="InterPro" id="IPR000182">
    <property type="entry name" value="GNAT_dom"/>
</dbReference>
<dbReference type="AlphaFoldDB" id="A0A7X2J378"/>
<evidence type="ECO:0000313" key="5">
    <source>
        <dbReference type="Proteomes" id="UP000448867"/>
    </source>
</evidence>
<dbReference type="Proteomes" id="UP000448867">
    <property type="component" value="Unassembled WGS sequence"/>
</dbReference>
<evidence type="ECO:0000259" key="3">
    <source>
        <dbReference type="PROSITE" id="PS51186"/>
    </source>
</evidence>
<keyword evidence="2" id="KW-0012">Acyltransferase</keyword>
<name>A0A7X2J378_9BACI</name>
<dbReference type="InterPro" id="IPR050832">
    <property type="entry name" value="Bact_Acetyltransf"/>
</dbReference>
<reference evidence="4 5" key="1">
    <citation type="submission" date="2019-11" db="EMBL/GenBank/DDBJ databases">
        <title>Bacillus lacus genome.</title>
        <authorList>
            <person name="Allen C.J."/>
            <person name="Newman J.D."/>
        </authorList>
    </citation>
    <scope>NUCLEOTIDE SEQUENCE [LARGE SCALE GENOMIC DNA]</scope>
    <source>
        <strain evidence="4 5">KCTC 33946</strain>
    </source>
</reference>
<dbReference type="RefSeq" id="WP_154309842.1">
    <property type="nucleotide sequence ID" value="NZ_WKKI01000087.1"/>
</dbReference>